<evidence type="ECO:0000256" key="1">
    <source>
        <dbReference type="SAM" id="MobiDB-lite"/>
    </source>
</evidence>
<keyword evidence="2" id="KW-0812">Transmembrane</keyword>
<protein>
    <submittedName>
        <fullName evidence="3">Uncharacterized protein</fullName>
    </submittedName>
</protein>
<dbReference type="AlphaFoldDB" id="A0AB34J096"/>
<keyword evidence="2" id="KW-1133">Transmembrane helix</keyword>
<name>A0AB34J096_PRYPA</name>
<sequence>MLTDSVKSPLLPHECEAAASHVRSSCNPAHSLAYALMERLGLLSKLQRLLAWSPRLRQLKECSDRYPCLRAVMIVVYCTKSLIIAGLIMLLTSLRSPALPASLAANDTRAILLRPAVGAGAAIEPLRPISVARTRGEALRPGGVHGADTHEELLSRAHQRRYPQAKGSSAAAAKHEPKGSEREAVDGSPAEERKHAHGSTEGRHTRTGGDTRHERGANHERGPAAAHHADGVPLLERRSAEKHAARGIGVGPAERSTDLSRRGRATPDGHHARTDGVEQRNPGKREDANA</sequence>
<comment type="caution">
    <text evidence="3">The sequence shown here is derived from an EMBL/GenBank/DDBJ whole genome shotgun (WGS) entry which is preliminary data.</text>
</comment>
<evidence type="ECO:0000313" key="4">
    <source>
        <dbReference type="Proteomes" id="UP001515480"/>
    </source>
</evidence>
<dbReference type="Proteomes" id="UP001515480">
    <property type="component" value="Unassembled WGS sequence"/>
</dbReference>
<proteinExistence type="predicted"/>
<keyword evidence="2" id="KW-0472">Membrane</keyword>
<gene>
    <name evidence="3" type="ORF">AB1Y20_007070</name>
</gene>
<evidence type="ECO:0000313" key="3">
    <source>
        <dbReference type="EMBL" id="KAL1510784.1"/>
    </source>
</evidence>
<reference evidence="3 4" key="1">
    <citation type="journal article" date="2024" name="Science">
        <title>Giant polyketide synthase enzymes in the biosynthesis of giant marine polyether toxins.</title>
        <authorList>
            <person name="Fallon T.R."/>
            <person name="Shende V.V."/>
            <person name="Wierzbicki I.H."/>
            <person name="Pendleton A.L."/>
            <person name="Watervoot N.F."/>
            <person name="Auber R.P."/>
            <person name="Gonzalez D.J."/>
            <person name="Wisecaver J.H."/>
            <person name="Moore B.S."/>
        </authorList>
    </citation>
    <scope>NUCLEOTIDE SEQUENCE [LARGE SCALE GENOMIC DNA]</scope>
    <source>
        <strain evidence="3 4">12B1</strain>
    </source>
</reference>
<feature type="transmembrane region" description="Helical" evidence="2">
    <location>
        <begin position="68"/>
        <end position="91"/>
    </location>
</feature>
<accession>A0AB34J096</accession>
<organism evidence="3 4">
    <name type="scientific">Prymnesium parvum</name>
    <name type="common">Toxic golden alga</name>
    <dbReference type="NCBI Taxonomy" id="97485"/>
    <lineage>
        <taxon>Eukaryota</taxon>
        <taxon>Haptista</taxon>
        <taxon>Haptophyta</taxon>
        <taxon>Prymnesiophyceae</taxon>
        <taxon>Prymnesiales</taxon>
        <taxon>Prymnesiaceae</taxon>
        <taxon>Prymnesium</taxon>
    </lineage>
</organism>
<dbReference type="EMBL" id="JBGBPQ010000015">
    <property type="protein sequence ID" value="KAL1510784.1"/>
    <property type="molecule type" value="Genomic_DNA"/>
</dbReference>
<evidence type="ECO:0000256" key="2">
    <source>
        <dbReference type="SAM" id="Phobius"/>
    </source>
</evidence>
<feature type="compositionally biased region" description="Basic and acidic residues" evidence="1">
    <location>
        <begin position="255"/>
        <end position="290"/>
    </location>
</feature>
<keyword evidence="4" id="KW-1185">Reference proteome</keyword>
<feature type="compositionally biased region" description="Basic and acidic residues" evidence="1">
    <location>
        <begin position="173"/>
        <end position="244"/>
    </location>
</feature>
<feature type="region of interest" description="Disordered" evidence="1">
    <location>
        <begin position="160"/>
        <end position="290"/>
    </location>
</feature>